<evidence type="ECO:0000313" key="3">
    <source>
        <dbReference type="Proteomes" id="UP000006281"/>
    </source>
</evidence>
<dbReference type="InterPro" id="IPR011600">
    <property type="entry name" value="Pept_C14_caspase"/>
</dbReference>
<dbReference type="EMBL" id="HE804045">
    <property type="protein sequence ID" value="CCH33941.1"/>
    <property type="molecule type" value="Genomic_DNA"/>
</dbReference>
<name>K0K6H8_SACES</name>
<protein>
    <recommendedName>
        <fullName evidence="1">Peptidase C14 caspase domain-containing protein</fullName>
    </recommendedName>
</protein>
<evidence type="ECO:0000313" key="2">
    <source>
        <dbReference type="EMBL" id="CCH33941.1"/>
    </source>
</evidence>
<accession>K0K6H8</accession>
<evidence type="ECO:0000259" key="1">
    <source>
        <dbReference type="Pfam" id="PF00656"/>
    </source>
</evidence>
<dbReference type="AlphaFoldDB" id="K0K6H8"/>
<dbReference type="KEGG" id="sesp:BN6_67040"/>
<dbReference type="Gene3D" id="3.40.50.1460">
    <property type="match status" value="1"/>
</dbReference>
<feature type="domain" description="Peptidase C14 caspase" evidence="1">
    <location>
        <begin position="9"/>
        <end position="85"/>
    </location>
</feature>
<sequence>MGGQVAVGRFALLIGTNAYADPAYPQLWSPVDDVRRLAAVLRDPDLGGFEVTSCVDRPASEVRYEVAGIAADKRAEDTVLVYISGPRAARP</sequence>
<dbReference type="InterPro" id="IPR029030">
    <property type="entry name" value="Caspase-like_dom_sf"/>
</dbReference>
<dbReference type="STRING" id="1179773.BN6_67040"/>
<dbReference type="Pfam" id="PF00656">
    <property type="entry name" value="Peptidase_C14"/>
    <property type="match status" value="1"/>
</dbReference>
<keyword evidence="3" id="KW-1185">Reference proteome</keyword>
<dbReference type="GO" id="GO:0006508">
    <property type="term" value="P:proteolysis"/>
    <property type="evidence" value="ECO:0007669"/>
    <property type="project" value="InterPro"/>
</dbReference>
<dbReference type="PATRIC" id="fig|1179773.3.peg.6759"/>
<dbReference type="Proteomes" id="UP000006281">
    <property type="component" value="Chromosome"/>
</dbReference>
<dbReference type="HOGENOM" id="CLU_2425140_0_0_11"/>
<dbReference type="SUPFAM" id="SSF52129">
    <property type="entry name" value="Caspase-like"/>
    <property type="match status" value="1"/>
</dbReference>
<gene>
    <name evidence="2" type="ordered locus">BN6_67040</name>
</gene>
<organism evidence="2 3">
    <name type="scientific">Saccharothrix espanaensis (strain ATCC 51144 / DSM 44229 / JCM 9112 / NBRC 15066 / NRRL 15764)</name>
    <dbReference type="NCBI Taxonomy" id="1179773"/>
    <lineage>
        <taxon>Bacteria</taxon>
        <taxon>Bacillati</taxon>
        <taxon>Actinomycetota</taxon>
        <taxon>Actinomycetes</taxon>
        <taxon>Pseudonocardiales</taxon>
        <taxon>Pseudonocardiaceae</taxon>
        <taxon>Saccharothrix</taxon>
    </lineage>
</organism>
<reference evidence="2 3" key="1">
    <citation type="journal article" date="2012" name="BMC Genomics">
        <title>Complete genome sequence of Saccharothrix espanaensis DSM 44229T and comparison to the other completely sequenced Pseudonocardiaceae.</title>
        <authorList>
            <person name="Strobel T."/>
            <person name="Al-Dilaimi A."/>
            <person name="Blom J."/>
            <person name="Gessner A."/>
            <person name="Kalinowski J."/>
            <person name="Luzhetska M."/>
            <person name="Puhler A."/>
            <person name="Szczepanowski R."/>
            <person name="Bechthold A."/>
            <person name="Ruckert C."/>
        </authorList>
    </citation>
    <scope>NUCLEOTIDE SEQUENCE [LARGE SCALE GENOMIC DNA]</scope>
    <source>
        <strain evidence="3">ATCC 51144 / DSM 44229 / JCM 9112 / NBRC 15066 / NRRL 15764</strain>
    </source>
</reference>
<proteinExistence type="predicted"/>
<dbReference type="eggNOG" id="COG4249">
    <property type="taxonomic scope" value="Bacteria"/>
</dbReference>
<dbReference type="GO" id="GO:0004197">
    <property type="term" value="F:cysteine-type endopeptidase activity"/>
    <property type="evidence" value="ECO:0007669"/>
    <property type="project" value="InterPro"/>
</dbReference>